<gene>
    <name evidence="1" type="ORF">H6P81_009490</name>
</gene>
<keyword evidence="2" id="KW-1185">Reference proteome</keyword>
<evidence type="ECO:0000313" key="1">
    <source>
        <dbReference type="EMBL" id="KAG9449525.1"/>
    </source>
</evidence>
<sequence>MGWPPDRAAIAGCRKGARGDGGKGEGILEVLETAAKRDEMGKEEVIPVKREEYETGVNLFEMTSGSGVAKQSVKFVLNFGRLGGNVLHNKHKGNPKSLPRFRAL</sequence>
<evidence type="ECO:0000313" key="2">
    <source>
        <dbReference type="Proteomes" id="UP000825729"/>
    </source>
</evidence>
<proteinExistence type="predicted"/>
<dbReference type="Proteomes" id="UP000825729">
    <property type="component" value="Unassembled WGS sequence"/>
</dbReference>
<reference evidence="1 2" key="1">
    <citation type="submission" date="2021-07" db="EMBL/GenBank/DDBJ databases">
        <title>The Aristolochia fimbriata genome: insights into angiosperm evolution, floral development and chemical biosynthesis.</title>
        <authorList>
            <person name="Jiao Y."/>
        </authorList>
    </citation>
    <scope>NUCLEOTIDE SEQUENCE [LARGE SCALE GENOMIC DNA]</scope>
    <source>
        <strain evidence="1">IBCAS-2021</strain>
        <tissue evidence="1">Leaf</tissue>
    </source>
</reference>
<dbReference type="EMBL" id="JAINDJ010000004">
    <property type="protein sequence ID" value="KAG9449525.1"/>
    <property type="molecule type" value="Genomic_DNA"/>
</dbReference>
<organism evidence="1 2">
    <name type="scientific">Aristolochia fimbriata</name>
    <name type="common">White veined hardy Dutchman's pipe vine</name>
    <dbReference type="NCBI Taxonomy" id="158543"/>
    <lineage>
        <taxon>Eukaryota</taxon>
        <taxon>Viridiplantae</taxon>
        <taxon>Streptophyta</taxon>
        <taxon>Embryophyta</taxon>
        <taxon>Tracheophyta</taxon>
        <taxon>Spermatophyta</taxon>
        <taxon>Magnoliopsida</taxon>
        <taxon>Magnoliidae</taxon>
        <taxon>Piperales</taxon>
        <taxon>Aristolochiaceae</taxon>
        <taxon>Aristolochia</taxon>
    </lineage>
</organism>
<comment type="caution">
    <text evidence="1">The sequence shown here is derived from an EMBL/GenBank/DDBJ whole genome shotgun (WGS) entry which is preliminary data.</text>
</comment>
<dbReference type="AlphaFoldDB" id="A0AAV7EL11"/>
<name>A0AAV7EL11_ARIFI</name>
<accession>A0AAV7EL11</accession>
<protein>
    <submittedName>
        <fullName evidence="1">Uncharacterized protein</fullName>
    </submittedName>
</protein>